<comment type="caution">
    <text evidence="1">The sequence shown here is derived from an EMBL/GenBank/DDBJ whole genome shotgun (WGS) entry which is preliminary data.</text>
</comment>
<dbReference type="InterPro" id="IPR052555">
    <property type="entry name" value="dCTP_Pyrophosphatase"/>
</dbReference>
<organism evidence="1 2">
    <name type="scientific">Comamonas avium</name>
    <dbReference type="NCBI Taxonomy" id="2762231"/>
    <lineage>
        <taxon>Bacteria</taxon>
        <taxon>Pseudomonadati</taxon>
        <taxon>Pseudomonadota</taxon>
        <taxon>Betaproteobacteria</taxon>
        <taxon>Burkholderiales</taxon>
        <taxon>Comamonadaceae</taxon>
        <taxon>Comamonas</taxon>
    </lineage>
</organism>
<dbReference type="PANTHER" id="PTHR46523">
    <property type="entry name" value="DCTP PYROPHOSPHATASE 1"/>
    <property type="match status" value="1"/>
</dbReference>
<name>A0ABR8SBS4_9BURK</name>
<dbReference type="CDD" id="cd11537">
    <property type="entry name" value="NTP-PPase_RS21-C6_like"/>
    <property type="match status" value="1"/>
</dbReference>
<dbReference type="Proteomes" id="UP000634919">
    <property type="component" value="Unassembled WGS sequence"/>
</dbReference>
<protein>
    <submittedName>
        <fullName evidence="1">Nucleotide pyrophosphohydrolase</fullName>
    </submittedName>
</protein>
<dbReference type="Pfam" id="PF12643">
    <property type="entry name" value="MazG-like"/>
    <property type="match status" value="1"/>
</dbReference>
<gene>
    <name evidence="1" type="ORF">H9646_10520</name>
</gene>
<keyword evidence="2" id="KW-1185">Reference proteome</keyword>
<proteinExistence type="predicted"/>
<sequence>MPDQSDHKSAASLLDVEPLKIELRKFAADRNWGQFHSPKNLVMALTGEVGELTELFQWLTEDESRNVCKDATASVKVEQELADVMLYLIRLSDVLGVDLNRAVSSKLKINAEKYPVGRAYGSSKKYDEL</sequence>
<accession>A0ABR8SBS4</accession>
<evidence type="ECO:0000313" key="1">
    <source>
        <dbReference type="EMBL" id="MBD7960920.1"/>
    </source>
</evidence>
<dbReference type="InterPro" id="IPR025984">
    <property type="entry name" value="DCTPP"/>
</dbReference>
<dbReference type="EMBL" id="JACSQK010000005">
    <property type="protein sequence ID" value="MBD7960920.1"/>
    <property type="molecule type" value="Genomic_DNA"/>
</dbReference>
<dbReference type="RefSeq" id="WP_191723332.1">
    <property type="nucleotide sequence ID" value="NZ_JACSQK010000005.1"/>
</dbReference>
<dbReference type="PANTHER" id="PTHR46523:SF1">
    <property type="entry name" value="DCTP PYROPHOSPHATASE 1"/>
    <property type="match status" value="1"/>
</dbReference>
<dbReference type="PIRSF" id="PIRSF029826">
    <property type="entry name" value="UCP029826_pph"/>
    <property type="match status" value="1"/>
</dbReference>
<dbReference type="Gene3D" id="1.10.287.1080">
    <property type="entry name" value="MazG-like"/>
    <property type="match status" value="1"/>
</dbReference>
<evidence type="ECO:0000313" key="2">
    <source>
        <dbReference type="Proteomes" id="UP000634919"/>
    </source>
</evidence>
<reference evidence="1 2" key="1">
    <citation type="submission" date="2020-08" db="EMBL/GenBank/DDBJ databases">
        <title>A Genomic Blueprint of the Chicken Gut Microbiome.</title>
        <authorList>
            <person name="Gilroy R."/>
            <person name="Ravi A."/>
            <person name="Getino M."/>
            <person name="Pursley I."/>
            <person name="Horton D.L."/>
            <person name="Alikhan N.-F."/>
            <person name="Baker D."/>
            <person name="Gharbi K."/>
            <person name="Hall N."/>
            <person name="Watson M."/>
            <person name="Adriaenssens E.M."/>
            <person name="Foster-Nyarko E."/>
            <person name="Jarju S."/>
            <person name="Secka A."/>
            <person name="Antonio M."/>
            <person name="Oren A."/>
            <person name="Chaudhuri R."/>
            <person name="La Ragione R.M."/>
            <person name="Hildebrand F."/>
            <person name="Pallen M.J."/>
        </authorList>
    </citation>
    <scope>NUCLEOTIDE SEQUENCE [LARGE SCALE GENOMIC DNA]</scope>
    <source>
        <strain evidence="1 2">Sa2CVA6</strain>
    </source>
</reference>
<dbReference type="SUPFAM" id="SSF101386">
    <property type="entry name" value="all-alpha NTP pyrophosphatases"/>
    <property type="match status" value="1"/>
</dbReference>